<dbReference type="Gene3D" id="1.20.1270.180">
    <property type="match status" value="1"/>
</dbReference>
<dbReference type="Pfam" id="PF07007">
    <property type="entry name" value="LprI"/>
    <property type="match status" value="1"/>
</dbReference>
<protein>
    <recommendedName>
        <fullName evidence="2">Lysozyme inhibitor LprI-like N-terminal domain-containing protein</fullName>
    </recommendedName>
</protein>
<keyword evidence="4" id="KW-1185">Reference proteome</keyword>
<feature type="domain" description="Lysozyme inhibitor LprI-like N-terminal" evidence="2">
    <location>
        <begin position="32"/>
        <end position="107"/>
    </location>
</feature>
<gene>
    <name evidence="3" type="ORF">C7S18_06970</name>
</gene>
<evidence type="ECO:0000256" key="1">
    <source>
        <dbReference type="SAM" id="SignalP"/>
    </source>
</evidence>
<organism evidence="3 4">
    <name type="scientific">Ahniella affigens</name>
    <dbReference type="NCBI Taxonomy" id="2021234"/>
    <lineage>
        <taxon>Bacteria</taxon>
        <taxon>Pseudomonadati</taxon>
        <taxon>Pseudomonadota</taxon>
        <taxon>Gammaproteobacteria</taxon>
        <taxon>Lysobacterales</taxon>
        <taxon>Rhodanobacteraceae</taxon>
        <taxon>Ahniella</taxon>
    </lineage>
</organism>
<evidence type="ECO:0000259" key="2">
    <source>
        <dbReference type="Pfam" id="PF07007"/>
    </source>
</evidence>
<dbReference type="RefSeq" id="WP_106890880.1">
    <property type="nucleotide sequence ID" value="NZ_CP027860.1"/>
</dbReference>
<dbReference type="AlphaFoldDB" id="A0A2P1PQ36"/>
<reference evidence="3 4" key="2">
    <citation type="submission" date="2018-03" db="EMBL/GenBank/DDBJ databases">
        <authorList>
            <person name="Keele B.F."/>
        </authorList>
    </citation>
    <scope>NUCLEOTIDE SEQUENCE [LARGE SCALE GENOMIC DNA]</scope>
    <source>
        <strain evidence="3 4">D13</strain>
    </source>
</reference>
<reference evidence="3 4" key="1">
    <citation type="submission" date="2018-03" db="EMBL/GenBank/DDBJ databases">
        <title>Ahniella affigens gen. nov., sp. nov., a gammaproteobacterium isolated from sandy soil near a stream.</title>
        <authorList>
            <person name="Ko Y."/>
            <person name="Kim J.-H."/>
        </authorList>
    </citation>
    <scope>NUCLEOTIDE SEQUENCE [LARGE SCALE GENOMIC DNA]</scope>
    <source>
        <strain evidence="3 4">D13</strain>
    </source>
</reference>
<accession>A0A2P1PQ36</accession>
<dbReference type="InterPro" id="IPR009739">
    <property type="entry name" value="LprI-like_N"/>
</dbReference>
<evidence type="ECO:0000313" key="4">
    <source>
        <dbReference type="Proteomes" id="UP000241074"/>
    </source>
</evidence>
<dbReference type="EMBL" id="CP027860">
    <property type="protein sequence ID" value="AVP96955.1"/>
    <property type="molecule type" value="Genomic_DNA"/>
</dbReference>
<keyword evidence="1" id="KW-0732">Signal</keyword>
<evidence type="ECO:0000313" key="3">
    <source>
        <dbReference type="EMBL" id="AVP96955.1"/>
    </source>
</evidence>
<name>A0A2P1PQ36_9GAMM</name>
<dbReference type="Proteomes" id="UP000241074">
    <property type="component" value="Chromosome"/>
</dbReference>
<sequence>MKRALVSFALLCFSTAALANSACDQPRDDFDGLYCLNKVYQEADKELNENYKALVGQLDADGKAKLKKGQIAWIKERNSECSRKDDTGFYVNLSCATEKTISRAQFLKDRSRECVSSGCMNSKL</sequence>
<dbReference type="KEGG" id="xba:C7S18_06970"/>
<proteinExistence type="predicted"/>
<feature type="signal peptide" evidence="1">
    <location>
        <begin position="1"/>
        <end position="19"/>
    </location>
</feature>
<dbReference type="OrthoDB" id="7340239at2"/>
<feature type="chain" id="PRO_5015199654" description="Lysozyme inhibitor LprI-like N-terminal domain-containing protein" evidence="1">
    <location>
        <begin position="20"/>
        <end position="124"/>
    </location>
</feature>
<dbReference type="PANTHER" id="PTHR39176:SF1">
    <property type="entry name" value="PERIPLASMIC PROTEIN"/>
    <property type="match status" value="1"/>
</dbReference>
<dbReference type="PANTHER" id="PTHR39176">
    <property type="entry name" value="PERIPLASMIC PROTEIN-RELATED"/>
    <property type="match status" value="1"/>
</dbReference>